<sequence>MKIKLFPTLNSVEEEDLKGTTAVVIDVLRATSVITTAVYNGCLDVVPVLEIEDALTYKNEEVLLGGERRGFKIEGFDLSNSPLEYNRQNVEGKRIVFTTSNGTRAIIKAKYCDTILIGSMLNAKYLADFVVKNGSDINIICSGTDGNFSIDDFLCAGKIIYEINKLKETDMTDFATLAYLTYMNNRENIFEYLKYASHYKYMMSIGLEEDIKYCFKEDILDVVPYFKDGSIKKYPL</sequence>
<keyword evidence="6 8" id="KW-0460">Magnesium</keyword>
<dbReference type="Gene3D" id="3.90.1560.10">
    <property type="entry name" value="ComB-like"/>
    <property type="match status" value="1"/>
</dbReference>
<evidence type="ECO:0000256" key="6">
    <source>
        <dbReference type="ARBA" id="ARBA00022842"/>
    </source>
</evidence>
<gene>
    <name evidence="8" type="primary">comB</name>
    <name evidence="9" type="ORF">SAMN02746091_02141</name>
</gene>
<evidence type="ECO:0000313" key="10">
    <source>
        <dbReference type="Proteomes" id="UP000184423"/>
    </source>
</evidence>
<dbReference type="InterPro" id="IPR036702">
    <property type="entry name" value="ComB-like_sf"/>
</dbReference>
<dbReference type="EC" id="3.1.3.71" evidence="3 8"/>
<dbReference type="GO" id="GO:0050545">
    <property type="term" value="F:sulfopyruvate decarboxylase activity"/>
    <property type="evidence" value="ECO:0007669"/>
    <property type="project" value="TreeGrafter"/>
</dbReference>
<name>A0A1M5AA09_9CLOT</name>
<evidence type="ECO:0000313" key="9">
    <source>
        <dbReference type="EMBL" id="SHF27141.1"/>
    </source>
</evidence>
<comment type="cofactor">
    <cofactor evidence="1 8">
        <name>Mg(2+)</name>
        <dbReference type="ChEBI" id="CHEBI:18420"/>
    </cofactor>
</comment>
<dbReference type="AlphaFoldDB" id="A0A1M5AA09"/>
<evidence type="ECO:0000256" key="4">
    <source>
        <dbReference type="ARBA" id="ARBA00021948"/>
    </source>
</evidence>
<protein>
    <recommendedName>
        <fullName evidence="4 8">Probable 2-phosphosulfolactate phosphatase</fullName>
        <ecNumber evidence="3 8">3.1.3.71</ecNumber>
    </recommendedName>
</protein>
<dbReference type="Proteomes" id="UP000184423">
    <property type="component" value="Unassembled WGS sequence"/>
</dbReference>
<dbReference type="Pfam" id="PF04029">
    <property type="entry name" value="2-ph_phosp"/>
    <property type="match status" value="1"/>
</dbReference>
<dbReference type="SUPFAM" id="SSF142823">
    <property type="entry name" value="ComB-like"/>
    <property type="match status" value="1"/>
</dbReference>
<evidence type="ECO:0000256" key="3">
    <source>
        <dbReference type="ARBA" id="ARBA00012953"/>
    </source>
</evidence>
<comment type="similarity">
    <text evidence="2 8">Belongs to the ComB family.</text>
</comment>
<dbReference type="GO" id="GO:0050532">
    <property type="term" value="F:2-phosphosulfolactate phosphatase activity"/>
    <property type="evidence" value="ECO:0007669"/>
    <property type="project" value="UniProtKB-UniRule"/>
</dbReference>
<dbReference type="FunFam" id="3.90.1560.10:FF:000001">
    <property type="entry name" value="Probable 2-phosphosulfolactate phosphatase"/>
    <property type="match status" value="1"/>
</dbReference>
<dbReference type="InterPro" id="IPR005238">
    <property type="entry name" value="ComB-like"/>
</dbReference>
<evidence type="ECO:0000256" key="1">
    <source>
        <dbReference type="ARBA" id="ARBA00001946"/>
    </source>
</evidence>
<evidence type="ECO:0000256" key="5">
    <source>
        <dbReference type="ARBA" id="ARBA00022801"/>
    </source>
</evidence>
<dbReference type="RefSeq" id="WP_073249609.1">
    <property type="nucleotide sequence ID" value="NZ_FQVG01000049.1"/>
</dbReference>
<dbReference type="HAMAP" id="MF_00490">
    <property type="entry name" value="ComB"/>
    <property type="match status" value="1"/>
</dbReference>
<accession>A0A1M5AA09</accession>
<dbReference type="EMBL" id="FQVG01000049">
    <property type="protein sequence ID" value="SHF27141.1"/>
    <property type="molecule type" value="Genomic_DNA"/>
</dbReference>
<keyword evidence="5 8" id="KW-0378">Hydrolase</keyword>
<evidence type="ECO:0000256" key="2">
    <source>
        <dbReference type="ARBA" id="ARBA00009997"/>
    </source>
</evidence>
<dbReference type="GO" id="GO:0000287">
    <property type="term" value="F:magnesium ion binding"/>
    <property type="evidence" value="ECO:0007669"/>
    <property type="project" value="UniProtKB-UniRule"/>
</dbReference>
<evidence type="ECO:0000256" key="7">
    <source>
        <dbReference type="ARBA" id="ARBA00033711"/>
    </source>
</evidence>
<comment type="catalytic activity">
    <reaction evidence="7 8">
        <text>(2R)-O-phospho-3-sulfolactate + H2O = (2R)-3-sulfolactate + phosphate</text>
        <dbReference type="Rhea" id="RHEA:23416"/>
        <dbReference type="ChEBI" id="CHEBI:15377"/>
        <dbReference type="ChEBI" id="CHEBI:15597"/>
        <dbReference type="ChEBI" id="CHEBI:43474"/>
        <dbReference type="ChEBI" id="CHEBI:58738"/>
        <dbReference type="EC" id="3.1.3.71"/>
    </reaction>
</comment>
<keyword evidence="10" id="KW-1185">Reference proteome</keyword>
<proteinExistence type="inferred from homology"/>
<dbReference type="PANTHER" id="PTHR37311:SF1">
    <property type="entry name" value="2-PHOSPHOSULFOLACTATE PHOSPHATASE-RELATED"/>
    <property type="match status" value="1"/>
</dbReference>
<dbReference type="PANTHER" id="PTHR37311">
    <property type="entry name" value="2-PHOSPHOSULFOLACTATE PHOSPHATASE-RELATED"/>
    <property type="match status" value="1"/>
</dbReference>
<evidence type="ECO:0000256" key="8">
    <source>
        <dbReference type="HAMAP-Rule" id="MF_00490"/>
    </source>
</evidence>
<reference evidence="10" key="1">
    <citation type="submission" date="2016-11" db="EMBL/GenBank/DDBJ databases">
        <authorList>
            <person name="Varghese N."/>
            <person name="Submissions S."/>
        </authorList>
    </citation>
    <scope>NUCLEOTIDE SEQUENCE [LARGE SCALE GENOMIC DNA]</scope>
    <source>
        <strain evidence="10">DSM 10124</strain>
    </source>
</reference>
<organism evidence="9 10">
    <name type="scientific">Caloramator proteoclasticus DSM 10124</name>
    <dbReference type="NCBI Taxonomy" id="1121262"/>
    <lineage>
        <taxon>Bacteria</taxon>
        <taxon>Bacillati</taxon>
        <taxon>Bacillota</taxon>
        <taxon>Clostridia</taxon>
        <taxon>Eubacteriales</taxon>
        <taxon>Clostridiaceae</taxon>
        <taxon>Caloramator</taxon>
    </lineage>
</organism>